<dbReference type="Pfam" id="PF19457">
    <property type="entry name" value="DUF5994"/>
    <property type="match status" value="1"/>
</dbReference>
<reference evidence="1 2" key="1">
    <citation type="submission" date="2024-06" db="EMBL/GenBank/DDBJ databases">
        <title>The Natural Products Discovery Center: Release of the First 8490 Sequenced Strains for Exploring Actinobacteria Biosynthetic Diversity.</title>
        <authorList>
            <person name="Kalkreuter E."/>
            <person name="Kautsar S.A."/>
            <person name="Yang D."/>
            <person name="Bader C.D."/>
            <person name="Teijaro C.N."/>
            <person name="Fluegel L."/>
            <person name="Davis C.M."/>
            <person name="Simpson J.R."/>
            <person name="Lauterbach L."/>
            <person name="Steele A.D."/>
            <person name="Gui C."/>
            <person name="Meng S."/>
            <person name="Li G."/>
            <person name="Viehrig K."/>
            <person name="Ye F."/>
            <person name="Su P."/>
            <person name="Kiefer A.F."/>
            <person name="Nichols A."/>
            <person name="Cepeda A.J."/>
            <person name="Yan W."/>
            <person name="Fan B."/>
            <person name="Jiang Y."/>
            <person name="Adhikari A."/>
            <person name="Zheng C.-J."/>
            <person name="Schuster L."/>
            <person name="Cowan T.M."/>
            <person name="Smanski M.J."/>
            <person name="Chevrette M.G."/>
            <person name="De Carvalho L.P.S."/>
            <person name="Shen B."/>
        </authorList>
    </citation>
    <scope>NUCLEOTIDE SEQUENCE [LARGE SCALE GENOMIC DNA]</scope>
    <source>
        <strain evidence="1 2">NPDC000837</strain>
    </source>
</reference>
<proteinExistence type="predicted"/>
<organism evidence="1 2">
    <name type="scientific">Streptomyces xantholiticus</name>
    <dbReference type="NCBI Taxonomy" id="68285"/>
    <lineage>
        <taxon>Bacteria</taxon>
        <taxon>Bacillati</taxon>
        <taxon>Actinomycetota</taxon>
        <taxon>Actinomycetes</taxon>
        <taxon>Kitasatosporales</taxon>
        <taxon>Streptomycetaceae</taxon>
        <taxon>Streptomyces</taxon>
    </lineage>
</organism>
<comment type="caution">
    <text evidence="1">The sequence shown here is derived from an EMBL/GenBank/DDBJ whole genome shotgun (WGS) entry which is preliminary data.</text>
</comment>
<keyword evidence="2" id="KW-1185">Reference proteome</keyword>
<dbReference type="EMBL" id="JBEPBX010000005">
    <property type="protein sequence ID" value="MER6613349.1"/>
    <property type="molecule type" value="Genomic_DNA"/>
</dbReference>
<accession>A0ABV1URB9</accession>
<evidence type="ECO:0000313" key="2">
    <source>
        <dbReference type="Proteomes" id="UP001445472"/>
    </source>
</evidence>
<gene>
    <name evidence="1" type="ORF">ABT276_08210</name>
</gene>
<name>A0ABV1URB9_9ACTN</name>
<protein>
    <submittedName>
        <fullName evidence="1">DUF5994 family protein</fullName>
    </submittedName>
</protein>
<sequence length="102" mass="11260">MTTTLDRTPTRDLAQEFSARLSLTPQTTLAGRLDGAWWPYSRDLDIELPPLAAALDEAAISRGIRDAPSRENAWETEGGACMSPFEHLPGRRALPVPGNTWR</sequence>
<evidence type="ECO:0000313" key="1">
    <source>
        <dbReference type="EMBL" id="MER6613349.1"/>
    </source>
</evidence>
<dbReference type="RefSeq" id="WP_351975484.1">
    <property type="nucleotide sequence ID" value="NZ_JBEPBX010000005.1"/>
</dbReference>
<dbReference type="Proteomes" id="UP001445472">
    <property type="component" value="Unassembled WGS sequence"/>
</dbReference>
<dbReference type="InterPro" id="IPR046036">
    <property type="entry name" value="DUF5994"/>
</dbReference>